<dbReference type="CDD" id="cd00685">
    <property type="entry name" value="Trans_IPPS_HT"/>
    <property type="match status" value="1"/>
</dbReference>
<gene>
    <name evidence="7" type="ORF">COT25_04555</name>
</gene>
<dbReference type="GO" id="GO:0008299">
    <property type="term" value="P:isoprenoid biosynthetic process"/>
    <property type="evidence" value="ECO:0007669"/>
    <property type="project" value="InterPro"/>
</dbReference>
<evidence type="ECO:0000256" key="5">
    <source>
        <dbReference type="ARBA" id="ARBA00022842"/>
    </source>
</evidence>
<name>A0A2H0YRP4_9BACT</name>
<evidence type="ECO:0000256" key="3">
    <source>
        <dbReference type="ARBA" id="ARBA00022679"/>
    </source>
</evidence>
<dbReference type="InterPro" id="IPR033749">
    <property type="entry name" value="Polyprenyl_synt_CS"/>
</dbReference>
<dbReference type="SFLD" id="SFLDS00005">
    <property type="entry name" value="Isoprenoid_Synthase_Type_I"/>
    <property type="match status" value="1"/>
</dbReference>
<dbReference type="Proteomes" id="UP000228711">
    <property type="component" value="Unassembled WGS sequence"/>
</dbReference>
<protein>
    <recommendedName>
        <fullName evidence="9">Polyprenyl synthetase</fullName>
    </recommendedName>
</protein>
<comment type="similarity">
    <text evidence="2 6">Belongs to the FPP/GGPP synthase family.</text>
</comment>
<dbReference type="PANTHER" id="PTHR12001:SF85">
    <property type="entry name" value="SHORT CHAIN ISOPRENYL DIPHOSPHATE SYNTHASE"/>
    <property type="match status" value="1"/>
</dbReference>
<dbReference type="InterPro" id="IPR000092">
    <property type="entry name" value="Polyprenyl_synt"/>
</dbReference>
<dbReference type="Pfam" id="PF00348">
    <property type="entry name" value="polyprenyl_synt"/>
    <property type="match status" value="1"/>
</dbReference>
<evidence type="ECO:0000313" key="7">
    <source>
        <dbReference type="EMBL" id="PIS41171.1"/>
    </source>
</evidence>
<proteinExistence type="inferred from homology"/>
<evidence type="ECO:0008006" key="9">
    <source>
        <dbReference type="Google" id="ProtNLM"/>
    </source>
</evidence>
<dbReference type="Gene3D" id="1.10.600.10">
    <property type="entry name" value="Farnesyl Diphosphate Synthase"/>
    <property type="match status" value="1"/>
</dbReference>
<dbReference type="GO" id="GO:0004659">
    <property type="term" value="F:prenyltransferase activity"/>
    <property type="evidence" value="ECO:0007669"/>
    <property type="project" value="InterPro"/>
</dbReference>
<comment type="caution">
    <text evidence="7">The sequence shown here is derived from an EMBL/GenBank/DDBJ whole genome shotgun (WGS) entry which is preliminary data.</text>
</comment>
<dbReference type="GO" id="GO:0046872">
    <property type="term" value="F:metal ion binding"/>
    <property type="evidence" value="ECO:0007669"/>
    <property type="project" value="UniProtKB-KW"/>
</dbReference>
<dbReference type="SUPFAM" id="SSF48576">
    <property type="entry name" value="Terpenoid synthases"/>
    <property type="match status" value="1"/>
</dbReference>
<sequence>MSYMSLEDFKSQFDLIFSRFLDSKMPEIEVVSPHLRSILESSRNMWTEGGKRIRPYLCTLAYQAYGGTDVPAILFASFALELLHVFALVHDDIIDQSETRRGYKTLHTALTKQHLQKKLHGDASHFGVSLAILIGDLLFSFSNEIVTQISFPKNYVERAQKLFYTIQQQLLLGEYEDVQATAQLESVTEDQVIRLMSRKSGRYSIEQPLQFGTILSGKSEVYAKTAFGAFSKPLGIAFQLQDDILGTFGDPKKLGKPTDSDIRQGKPTLMVVYALKKISGDTKRTLLDILGNQQATEKEIQYV</sequence>
<keyword evidence="5" id="KW-0460">Magnesium</keyword>
<dbReference type="PANTHER" id="PTHR12001">
    <property type="entry name" value="GERANYLGERANYL PYROPHOSPHATE SYNTHASE"/>
    <property type="match status" value="1"/>
</dbReference>
<comment type="cofactor">
    <cofactor evidence="1">
        <name>Mg(2+)</name>
        <dbReference type="ChEBI" id="CHEBI:18420"/>
    </cofactor>
</comment>
<evidence type="ECO:0000256" key="2">
    <source>
        <dbReference type="ARBA" id="ARBA00006706"/>
    </source>
</evidence>
<evidence type="ECO:0000256" key="4">
    <source>
        <dbReference type="ARBA" id="ARBA00022723"/>
    </source>
</evidence>
<dbReference type="PROSITE" id="PS00723">
    <property type="entry name" value="POLYPRENYL_SYNTHASE_1"/>
    <property type="match status" value="1"/>
</dbReference>
<evidence type="ECO:0000313" key="8">
    <source>
        <dbReference type="Proteomes" id="UP000228711"/>
    </source>
</evidence>
<accession>A0A2H0YRP4</accession>
<evidence type="ECO:0000256" key="6">
    <source>
        <dbReference type="RuleBase" id="RU004466"/>
    </source>
</evidence>
<feature type="non-terminal residue" evidence="7">
    <location>
        <position position="303"/>
    </location>
</feature>
<organism evidence="7 8">
    <name type="scientific">Candidatus Kerfeldbacteria bacterium CG08_land_8_20_14_0_20_42_7</name>
    <dbReference type="NCBI Taxonomy" id="2014245"/>
    <lineage>
        <taxon>Bacteria</taxon>
        <taxon>Candidatus Kerfeldiibacteriota</taxon>
    </lineage>
</organism>
<keyword evidence="4" id="KW-0479">Metal-binding</keyword>
<reference evidence="8" key="1">
    <citation type="submission" date="2017-09" db="EMBL/GenBank/DDBJ databases">
        <title>Depth-based differentiation of microbial function through sediment-hosted aquifers and enrichment of novel symbionts in the deep terrestrial subsurface.</title>
        <authorList>
            <person name="Probst A.J."/>
            <person name="Ladd B."/>
            <person name="Jarett J.K."/>
            <person name="Geller-Mcgrath D.E."/>
            <person name="Sieber C.M.K."/>
            <person name="Emerson J.B."/>
            <person name="Anantharaman K."/>
            <person name="Thomas B.C."/>
            <person name="Malmstrom R."/>
            <person name="Stieglmeier M."/>
            <person name="Klingl A."/>
            <person name="Woyke T."/>
            <person name="Ryan C.M."/>
            <person name="Banfield J.F."/>
        </authorList>
    </citation>
    <scope>NUCLEOTIDE SEQUENCE [LARGE SCALE GENOMIC DNA]</scope>
</reference>
<keyword evidence="3 6" id="KW-0808">Transferase</keyword>
<dbReference type="AlphaFoldDB" id="A0A2H0YRP4"/>
<dbReference type="InterPro" id="IPR008949">
    <property type="entry name" value="Isoprenoid_synthase_dom_sf"/>
</dbReference>
<dbReference type="EMBL" id="PEXV01000145">
    <property type="protein sequence ID" value="PIS41171.1"/>
    <property type="molecule type" value="Genomic_DNA"/>
</dbReference>
<dbReference type="PROSITE" id="PS00444">
    <property type="entry name" value="POLYPRENYL_SYNTHASE_2"/>
    <property type="match status" value="1"/>
</dbReference>
<evidence type="ECO:0000256" key="1">
    <source>
        <dbReference type="ARBA" id="ARBA00001946"/>
    </source>
</evidence>